<name>A0A4U1JHA1_9BACT</name>
<dbReference type="PANTHER" id="PTHR30069">
    <property type="entry name" value="TONB-DEPENDENT OUTER MEMBRANE RECEPTOR"/>
    <property type="match status" value="1"/>
</dbReference>
<evidence type="ECO:0000256" key="2">
    <source>
        <dbReference type="SAM" id="MobiDB-lite"/>
    </source>
</evidence>
<dbReference type="Proteomes" id="UP000309215">
    <property type="component" value="Unassembled WGS sequence"/>
</dbReference>
<evidence type="ECO:0000256" key="1">
    <source>
        <dbReference type="ARBA" id="ARBA00022729"/>
    </source>
</evidence>
<feature type="signal peptide" evidence="3">
    <location>
        <begin position="1"/>
        <end position="23"/>
    </location>
</feature>
<dbReference type="InterPro" id="IPR012910">
    <property type="entry name" value="Plug_dom"/>
</dbReference>
<accession>A0A4U1JHA1</accession>
<feature type="region of interest" description="Disordered" evidence="2">
    <location>
        <begin position="437"/>
        <end position="456"/>
    </location>
</feature>
<evidence type="ECO:0000313" key="6">
    <source>
        <dbReference type="Proteomes" id="UP000309215"/>
    </source>
</evidence>
<organism evidence="5 6">
    <name type="scientific">Polyangium fumosum</name>
    <dbReference type="NCBI Taxonomy" id="889272"/>
    <lineage>
        <taxon>Bacteria</taxon>
        <taxon>Pseudomonadati</taxon>
        <taxon>Myxococcota</taxon>
        <taxon>Polyangia</taxon>
        <taxon>Polyangiales</taxon>
        <taxon>Polyangiaceae</taxon>
        <taxon>Polyangium</taxon>
    </lineage>
</organism>
<dbReference type="SUPFAM" id="SSF56935">
    <property type="entry name" value="Porins"/>
    <property type="match status" value="1"/>
</dbReference>
<evidence type="ECO:0000259" key="4">
    <source>
        <dbReference type="Pfam" id="PF07715"/>
    </source>
</evidence>
<feature type="region of interest" description="Disordered" evidence="2">
    <location>
        <begin position="323"/>
        <end position="343"/>
    </location>
</feature>
<protein>
    <submittedName>
        <fullName evidence="5">Plug domain-containing protein</fullName>
    </submittedName>
</protein>
<dbReference type="OrthoDB" id="607931at2"/>
<dbReference type="Pfam" id="PF07715">
    <property type="entry name" value="Plug"/>
    <property type="match status" value="1"/>
</dbReference>
<dbReference type="PROSITE" id="PS51257">
    <property type="entry name" value="PROKAR_LIPOPROTEIN"/>
    <property type="match status" value="1"/>
</dbReference>
<feature type="chain" id="PRO_5020713254" evidence="3">
    <location>
        <begin position="24"/>
        <end position="546"/>
    </location>
</feature>
<dbReference type="PANTHER" id="PTHR30069:SF29">
    <property type="entry name" value="HEMOGLOBIN AND HEMOGLOBIN-HAPTOGLOBIN-BINDING PROTEIN 1-RELATED"/>
    <property type="match status" value="1"/>
</dbReference>
<reference evidence="5 6" key="1">
    <citation type="submission" date="2019-04" db="EMBL/GenBank/DDBJ databases">
        <authorList>
            <person name="Li Y."/>
            <person name="Wang J."/>
        </authorList>
    </citation>
    <scope>NUCLEOTIDE SEQUENCE [LARGE SCALE GENOMIC DNA]</scope>
    <source>
        <strain evidence="5 6">DSM 14668</strain>
    </source>
</reference>
<feature type="domain" description="TonB-dependent receptor plug" evidence="4">
    <location>
        <begin position="59"/>
        <end position="139"/>
    </location>
</feature>
<dbReference type="GO" id="GO:0044718">
    <property type="term" value="P:siderophore transmembrane transport"/>
    <property type="evidence" value="ECO:0007669"/>
    <property type="project" value="TreeGrafter"/>
</dbReference>
<evidence type="ECO:0000256" key="3">
    <source>
        <dbReference type="SAM" id="SignalP"/>
    </source>
</evidence>
<evidence type="ECO:0000313" key="5">
    <source>
        <dbReference type="EMBL" id="TKD11937.1"/>
    </source>
</evidence>
<proteinExistence type="predicted"/>
<feature type="region of interest" description="Disordered" evidence="2">
    <location>
        <begin position="495"/>
        <end position="531"/>
    </location>
</feature>
<dbReference type="EMBL" id="SSMQ01000005">
    <property type="protein sequence ID" value="TKD11937.1"/>
    <property type="molecule type" value="Genomic_DNA"/>
</dbReference>
<sequence length="546" mass="58238">MRSHAACMAAVLAACSFSGMAHSDEPQPAEVTVRAAPRKRDPGRATVHADEARRVAGTRDDALRIVESLPGVARGGFFGGGLVLWGAAPGDSRVTVDGVEIPALYHGNGLRGVLPSGLVQAIDLTPGAYGAEYGRALGGLVRVTTRDLPAEGIHGSIGADFLDAAGMVSAAVGDRVRVAAAARASHFDRLVSAVAPPSVLDIVPIPRYHDYQLKASLALREDEEISAVLLGAGDALTRTQPSSDPANTRVESTENSFQRFYLRYTRALPDGANVVIVPFFRAGSGSARCLVRRGAAGAGHAYVAVWAASLVSRADHAQRCCDGRRGRPRVPREPAPPGLAHVASEGRGSLRLWPAARERRQCGRLEYEHCRRRPLSRCGAAARALPRHAGATRRFVSGKGIPQHAARGTNSRHWLVPAPAGAGSAALGERVPRGACDDLRERRPLPPTAVGGGPRAGVRCANPRALPRGARECRRVRALARGLRRRGDRLFRVARRPRGPQPAPHAASRGRAHAGRRGRELRRAGPRAKAAPQWILRLDRLHREPQ</sequence>
<gene>
    <name evidence="5" type="ORF">E8A74_07370</name>
</gene>
<dbReference type="GO" id="GO:0015344">
    <property type="term" value="F:siderophore uptake transmembrane transporter activity"/>
    <property type="evidence" value="ECO:0007669"/>
    <property type="project" value="TreeGrafter"/>
</dbReference>
<dbReference type="InterPro" id="IPR039426">
    <property type="entry name" value="TonB-dep_rcpt-like"/>
</dbReference>
<keyword evidence="6" id="KW-1185">Reference proteome</keyword>
<comment type="caution">
    <text evidence="5">The sequence shown here is derived from an EMBL/GenBank/DDBJ whole genome shotgun (WGS) entry which is preliminary data.</text>
</comment>
<keyword evidence="1 3" id="KW-0732">Signal</keyword>
<dbReference type="AlphaFoldDB" id="A0A4U1JHA1"/>